<dbReference type="Pfam" id="PF03998">
    <property type="entry name" value="Utp11"/>
    <property type="match status" value="1"/>
</dbReference>
<dbReference type="GO" id="GO:0006364">
    <property type="term" value="P:rRNA processing"/>
    <property type="evidence" value="ECO:0007669"/>
    <property type="project" value="UniProtKB-UniRule"/>
</dbReference>
<name>A0A8J1TC95_OWEFU</name>
<evidence type="ECO:0000313" key="8">
    <source>
        <dbReference type="Proteomes" id="UP000749559"/>
    </source>
</evidence>
<feature type="region of interest" description="Disordered" evidence="6">
    <location>
        <begin position="1"/>
        <end position="41"/>
    </location>
</feature>
<reference evidence="7" key="1">
    <citation type="submission" date="2022-03" db="EMBL/GenBank/DDBJ databases">
        <authorList>
            <person name="Martin C."/>
        </authorList>
    </citation>
    <scope>NUCLEOTIDE SEQUENCE</scope>
</reference>
<keyword evidence="4 5" id="KW-0539">Nucleus</keyword>
<dbReference type="OrthoDB" id="29058at2759"/>
<comment type="subunit">
    <text evidence="5">Component of the ribosomal small subunit (SSU) processome.</text>
</comment>
<comment type="subcellular location">
    <subcellularLocation>
        <location evidence="1 5">Nucleus</location>
        <location evidence="1 5">Nucleolus</location>
    </subcellularLocation>
</comment>
<proteinExistence type="inferred from homology"/>
<dbReference type="GO" id="GO:0032040">
    <property type="term" value="C:small-subunit processome"/>
    <property type="evidence" value="ECO:0007669"/>
    <property type="project" value="UniProtKB-UniRule"/>
</dbReference>
<feature type="compositionally biased region" description="Basic residues" evidence="6">
    <location>
        <begin position="223"/>
        <end position="233"/>
    </location>
</feature>
<keyword evidence="3 5" id="KW-0698">rRNA processing</keyword>
<gene>
    <name evidence="7" type="ORF">OFUS_LOCUS23088</name>
</gene>
<sequence>MSSFKNAAKSRQHVHRERPQLESRKHLGHLERKKDYKLRAEDYQKKQRTIKALKRKALDKNPDEFYFKMIRTQLKDGVHEAEDTTPVYTDDQLKMMQSQDLKYVNHKRQIEMKKIEKLKSSLHLLDAEDKPKNTHIVFVDTKKEAKNFDPAKYLDTHPDLLEHTFNRPRMETLRGQTIKGELDEETIEKIKSDRRKQYTELTRRIEREKQLSIIAQKMEMKRHLTGKQSRKKKVADETKESAAIYKWMPQRQR</sequence>
<protein>
    <recommendedName>
        <fullName evidence="5">U3 small nucleolar RNA-associated protein 11</fullName>
        <shortName evidence="5">U3 snoRNA-associated protein 11</shortName>
    </recommendedName>
</protein>
<dbReference type="InterPro" id="IPR007144">
    <property type="entry name" value="SSU_processome_Utp11"/>
</dbReference>
<evidence type="ECO:0000256" key="2">
    <source>
        <dbReference type="ARBA" id="ARBA00008105"/>
    </source>
</evidence>
<evidence type="ECO:0000256" key="6">
    <source>
        <dbReference type="SAM" id="MobiDB-lite"/>
    </source>
</evidence>
<feature type="compositionally biased region" description="Basic and acidic residues" evidence="6">
    <location>
        <begin position="17"/>
        <end position="41"/>
    </location>
</feature>
<evidence type="ECO:0000256" key="3">
    <source>
        <dbReference type="ARBA" id="ARBA00022552"/>
    </source>
</evidence>
<dbReference type="AlphaFoldDB" id="A0A8J1TC95"/>
<dbReference type="PANTHER" id="PTHR12838">
    <property type="entry name" value="U3 SMALL NUCLEOLAR RNA-ASSOCIATED PROTEIN 11"/>
    <property type="match status" value="1"/>
</dbReference>
<evidence type="ECO:0000313" key="7">
    <source>
        <dbReference type="EMBL" id="CAH1799025.1"/>
    </source>
</evidence>
<comment type="caution">
    <text evidence="7">The sequence shown here is derived from an EMBL/GenBank/DDBJ whole genome shotgun (WGS) entry which is preliminary data.</text>
</comment>
<dbReference type="PANTHER" id="PTHR12838:SF0">
    <property type="entry name" value="U3 SMALL NUCLEOLAR RNA-ASSOCIATED PROTEIN 11-RELATED"/>
    <property type="match status" value="1"/>
</dbReference>
<keyword evidence="8" id="KW-1185">Reference proteome</keyword>
<evidence type="ECO:0000256" key="4">
    <source>
        <dbReference type="ARBA" id="ARBA00023242"/>
    </source>
</evidence>
<comment type="function">
    <text evidence="5">Involved in nucleolar processing of pre-18S ribosomal RNA.</text>
</comment>
<dbReference type="Proteomes" id="UP000749559">
    <property type="component" value="Unassembled WGS sequence"/>
</dbReference>
<accession>A0A8J1TC95</accession>
<dbReference type="PIRSF" id="PIRSF015952">
    <property type="entry name" value="U3snoRNP11"/>
    <property type="match status" value="1"/>
</dbReference>
<evidence type="ECO:0000256" key="5">
    <source>
        <dbReference type="PIRNR" id="PIRNR015952"/>
    </source>
</evidence>
<feature type="region of interest" description="Disordered" evidence="6">
    <location>
        <begin position="221"/>
        <end position="240"/>
    </location>
</feature>
<comment type="similarity">
    <text evidence="2 5">Belongs to the UTP11 family.</text>
</comment>
<dbReference type="EMBL" id="CAIIXF020000011">
    <property type="protein sequence ID" value="CAH1799025.1"/>
    <property type="molecule type" value="Genomic_DNA"/>
</dbReference>
<evidence type="ECO:0000256" key="1">
    <source>
        <dbReference type="ARBA" id="ARBA00004604"/>
    </source>
</evidence>
<organism evidence="7 8">
    <name type="scientific">Owenia fusiformis</name>
    <name type="common">Polychaete worm</name>
    <dbReference type="NCBI Taxonomy" id="6347"/>
    <lineage>
        <taxon>Eukaryota</taxon>
        <taxon>Metazoa</taxon>
        <taxon>Spiralia</taxon>
        <taxon>Lophotrochozoa</taxon>
        <taxon>Annelida</taxon>
        <taxon>Polychaeta</taxon>
        <taxon>Sedentaria</taxon>
        <taxon>Canalipalpata</taxon>
        <taxon>Sabellida</taxon>
        <taxon>Oweniida</taxon>
        <taxon>Oweniidae</taxon>
        <taxon>Owenia</taxon>
    </lineage>
</organism>